<reference evidence="1" key="1">
    <citation type="submission" date="2022-08" db="EMBL/GenBank/DDBJ databases">
        <title>Genome Sequence of Pycnoporus sanguineus.</title>
        <authorList>
            <person name="Buettner E."/>
        </authorList>
    </citation>
    <scope>NUCLEOTIDE SEQUENCE</scope>
    <source>
        <strain evidence="1">CG-C14</strain>
    </source>
</reference>
<evidence type="ECO:0000313" key="2">
    <source>
        <dbReference type="Proteomes" id="UP001144978"/>
    </source>
</evidence>
<evidence type="ECO:0000313" key="1">
    <source>
        <dbReference type="EMBL" id="KAJ2983180.1"/>
    </source>
</evidence>
<gene>
    <name evidence="1" type="ORF">NUW54_g10659</name>
</gene>
<protein>
    <submittedName>
        <fullName evidence="1">Uncharacterized protein</fullName>
    </submittedName>
</protein>
<proteinExistence type="predicted"/>
<keyword evidence="2" id="KW-1185">Reference proteome</keyword>
<sequence length="258" mass="29128">MVCKKCENKTSKLAAPDPFKSTSQAIKEGSRKVGENKLLGRPGSSKNRFQPYQGKCKDCKSTVTQNKAKYCHGCAYKRGHGPEVSRSLAPKTLVRSRTHHLLEPFAKGGDYQAVRHHEWDRCIENPTTRILTLEILMSNEPAILPSEAGVSLMSTARDEARMDMFEQLRDQTFEVIDVSKDVDYPPAVSHDALHVDVLLILLPFIALLAFVHALFLRLFPSALRRSRPPRIVHVRLPAHPPARKRRPWHGIPRGGYRV</sequence>
<organism evidence="1 2">
    <name type="scientific">Trametes sanguinea</name>
    <dbReference type="NCBI Taxonomy" id="158606"/>
    <lineage>
        <taxon>Eukaryota</taxon>
        <taxon>Fungi</taxon>
        <taxon>Dikarya</taxon>
        <taxon>Basidiomycota</taxon>
        <taxon>Agaricomycotina</taxon>
        <taxon>Agaricomycetes</taxon>
        <taxon>Polyporales</taxon>
        <taxon>Polyporaceae</taxon>
        <taxon>Trametes</taxon>
    </lineage>
</organism>
<comment type="caution">
    <text evidence="1">The sequence shown here is derived from an EMBL/GenBank/DDBJ whole genome shotgun (WGS) entry which is preliminary data.</text>
</comment>
<accession>A0ACC1NV44</accession>
<dbReference type="Proteomes" id="UP001144978">
    <property type="component" value="Unassembled WGS sequence"/>
</dbReference>
<dbReference type="EMBL" id="JANSHE010003908">
    <property type="protein sequence ID" value="KAJ2983180.1"/>
    <property type="molecule type" value="Genomic_DNA"/>
</dbReference>
<name>A0ACC1NV44_9APHY</name>